<evidence type="ECO:0000256" key="1">
    <source>
        <dbReference type="SAM" id="Phobius"/>
    </source>
</evidence>
<keyword evidence="3" id="KW-1185">Reference proteome</keyword>
<organism evidence="2 3">
    <name type="scientific">Alicyclobacillus tolerans</name>
    <dbReference type="NCBI Taxonomy" id="90970"/>
    <lineage>
        <taxon>Bacteria</taxon>
        <taxon>Bacillati</taxon>
        <taxon>Bacillota</taxon>
        <taxon>Bacilli</taxon>
        <taxon>Bacillales</taxon>
        <taxon>Alicyclobacillaceae</taxon>
        <taxon>Alicyclobacillus</taxon>
    </lineage>
</organism>
<dbReference type="Proteomes" id="UP000184016">
    <property type="component" value="Unassembled WGS sequence"/>
</dbReference>
<keyword evidence="1" id="KW-0472">Membrane</keyword>
<dbReference type="RefSeq" id="WP_165611909.1">
    <property type="nucleotide sequence ID" value="NZ_FRAF01000001.1"/>
</dbReference>
<accession>A0A1M6JQU9</accession>
<protein>
    <submittedName>
        <fullName evidence="2">Uncharacterized protein</fullName>
    </submittedName>
</protein>
<feature type="transmembrane region" description="Helical" evidence="1">
    <location>
        <begin position="17"/>
        <end position="38"/>
    </location>
</feature>
<evidence type="ECO:0000313" key="2">
    <source>
        <dbReference type="EMBL" id="SHJ49067.1"/>
    </source>
</evidence>
<sequence length="46" mass="5654">MQPSKNKEKEHQRNLRVLYYIIGLFIILFLGWRVVGFIHQPHWIPH</sequence>
<gene>
    <name evidence="2" type="ORF">SAMN05443507_10125</name>
</gene>
<proteinExistence type="predicted"/>
<dbReference type="EMBL" id="FRAF01000001">
    <property type="protein sequence ID" value="SHJ49067.1"/>
    <property type="molecule type" value="Genomic_DNA"/>
</dbReference>
<dbReference type="AlphaFoldDB" id="A0A1M6JQU9"/>
<reference evidence="3" key="1">
    <citation type="submission" date="2016-11" db="EMBL/GenBank/DDBJ databases">
        <authorList>
            <person name="Varghese N."/>
            <person name="Submissions S."/>
        </authorList>
    </citation>
    <scope>NUCLEOTIDE SEQUENCE [LARGE SCALE GENOMIC DNA]</scope>
    <source>
        <strain evidence="3">USBA-503</strain>
    </source>
</reference>
<keyword evidence="1" id="KW-1133">Transmembrane helix</keyword>
<evidence type="ECO:0000313" key="3">
    <source>
        <dbReference type="Proteomes" id="UP000184016"/>
    </source>
</evidence>
<keyword evidence="1" id="KW-0812">Transmembrane</keyword>
<name>A0A1M6JQU9_9BACL</name>